<dbReference type="PANTHER" id="PTHR22916">
    <property type="entry name" value="GLYCOSYLTRANSFERASE"/>
    <property type="match status" value="1"/>
</dbReference>
<sequence length="317" mass="35021">MTEAPEISIIVNNYNYARFLPEALDSALAQREVTAEVVVVDDGSTDGSREVIEGYGDRIRARFQPNGGQARAINAGVAMARAPILAFLDADDRWHPDKLSAVREAFDASPEAGLVYHRLQPVHSDGTHAFAAIPRSLCNGDLGPRLLRSGGRWPFAMTSSLAVRRSLWLEAGDIPAEFTISADAWIAGVLPFLAPVVALPEALGYYRIHDNTWFRHHDDAAMLARRMTHWEETARVTNAFLAERGMPGRLRLRDHFDYRVAQARLGREDAPGMLALALHGLTDAGEPSAVRRLRDTLFALRNLQRDRAEGALPADVR</sequence>
<dbReference type="Pfam" id="PF00535">
    <property type="entry name" value="Glycos_transf_2"/>
    <property type="match status" value="1"/>
</dbReference>
<organism evidence="2 3">
    <name type="scientific">Salipiger mucosus DSM 16094</name>
    <dbReference type="NCBI Taxonomy" id="1123237"/>
    <lineage>
        <taxon>Bacteria</taxon>
        <taxon>Pseudomonadati</taxon>
        <taxon>Pseudomonadota</taxon>
        <taxon>Alphaproteobacteria</taxon>
        <taxon>Rhodobacterales</taxon>
        <taxon>Roseobacteraceae</taxon>
        <taxon>Salipiger</taxon>
    </lineage>
</organism>
<proteinExistence type="predicted"/>
<dbReference type="PANTHER" id="PTHR22916:SF3">
    <property type="entry name" value="UDP-GLCNAC:BETAGAL BETA-1,3-N-ACETYLGLUCOSAMINYLTRANSFERASE-LIKE PROTEIN 1"/>
    <property type="match status" value="1"/>
</dbReference>
<dbReference type="eggNOG" id="COG1216">
    <property type="taxonomic scope" value="Bacteria"/>
</dbReference>
<dbReference type="OrthoDB" id="5291101at2"/>
<dbReference type="EMBL" id="APVH01000008">
    <property type="protein sequence ID" value="EPX85731.1"/>
    <property type="molecule type" value="Genomic_DNA"/>
</dbReference>
<dbReference type="SUPFAM" id="SSF53448">
    <property type="entry name" value="Nucleotide-diphospho-sugar transferases"/>
    <property type="match status" value="1"/>
</dbReference>
<keyword evidence="2" id="KW-0808">Transferase</keyword>
<dbReference type="Proteomes" id="UP000015347">
    <property type="component" value="Unassembled WGS sequence"/>
</dbReference>
<accession>S9QWH1</accession>
<feature type="domain" description="Glycosyltransferase 2-like" evidence="1">
    <location>
        <begin position="8"/>
        <end position="119"/>
    </location>
</feature>
<dbReference type="Gene3D" id="3.90.550.10">
    <property type="entry name" value="Spore Coat Polysaccharide Biosynthesis Protein SpsA, Chain A"/>
    <property type="match status" value="1"/>
</dbReference>
<protein>
    <submittedName>
        <fullName evidence="2">Putative glycosyl transferase</fullName>
    </submittedName>
</protein>
<evidence type="ECO:0000259" key="1">
    <source>
        <dbReference type="Pfam" id="PF00535"/>
    </source>
</evidence>
<comment type="caution">
    <text evidence="2">The sequence shown here is derived from an EMBL/GenBank/DDBJ whole genome shotgun (WGS) entry which is preliminary data.</text>
</comment>
<dbReference type="InterPro" id="IPR029044">
    <property type="entry name" value="Nucleotide-diphossugar_trans"/>
</dbReference>
<gene>
    <name evidence="2" type="ORF">Salmuc_05003</name>
</gene>
<reference evidence="3" key="1">
    <citation type="journal article" date="2014" name="Stand. Genomic Sci.">
        <title>Genome sequence of the exopolysaccharide-producing Salipiger mucosus type strain (DSM 16094(T)), a moderately halophilic member of the Roseobacter clade.</title>
        <authorList>
            <person name="Riedel T."/>
            <person name="Spring S."/>
            <person name="Fiebig A."/>
            <person name="Petersen J."/>
            <person name="Kyrpides N.C."/>
            <person name="Goker M."/>
            <person name="Klenk H.P."/>
        </authorList>
    </citation>
    <scope>NUCLEOTIDE SEQUENCE [LARGE SCALE GENOMIC DNA]</scope>
    <source>
        <strain evidence="3">DSM 16094</strain>
    </source>
</reference>
<dbReference type="RefSeq" id="WP_020043054.1">
    <property type="nucleotide sequence ID" value="NZ_KE557273.1"/>
</dbReference>
<keyword evidence="3" id="KW-1185">Reference proteome</keyword>
<dbReference type="HOGENOM" id="CLU_025996_0_7_5"/>
<dbReference type="AlphaFoldDB" id="S9QWH1"/>
<dbReference type="STRING" id="1123237.Salmuc_05003"/>
<dbReference type="InterPro" id="IPR001173">
    <property type="entry name" value="Glyco_trans_2-like"/>
</dbReference>
<evidence type="ECO:0000313" key="3">
    <source>
        <dbReference type="Proteomes" id="UP000015347"/>
    </source>
</evidence>
<name>S9QWH1_9RHOB</name>
<evidence type="ECO:0000313" key="2">
    <source>
        <dbReference type="EMBL" id="EPX85731.1"/>
    </source>
</evidence>
<dbReference type="GO" id="GO:0016758">
    <property type="term" value="F:hexosyltransferase activity"/>
    <property type="evidence" value="ECO:0007669"/>
    <property type="project" value="UniProtKB-ARBA"/>
</dbReference>